<dbReference type="Pfam" id="PF14223">
    <property type="entry name" value="Retrotran_gag_2"/>
    <property type="match status" value="1"/>
</dbReference>
<comment type="caution">
    <text evidence="1">The sequence shown here is derived from an EMBL/GenBank/DDBJ whole genome shotgun (WGS) entry which is preliminary data.</text>
</comment>
<proteinExistence type="predicted"/>
<organism evidence="1 2">
    <name type="scientific">Araneus ventricosus</name>
    <name type="common">Orbweaver spider</name>
    <name type="synonym">Epeira ventricosa</name>
    <dbReference type="NCBI Taxonomy" id="182803"/>
    <lineage>
        <taxon>Eukaryota</taxon>
        <taxon>Metazoa</taxon>
        <taxon>Ecdysozoa</taxon>
        <taxon>Arthropoda</taxon>
        <taxon>Chelicerata</taxon>
        <taxon>Arachnida</taxon>
        <taxon>Araneae</taxon>
        <taxon>Araneomorphae</taxon>
        <taxon>Entelegynae</taxon>
        <taxon>Araneoidea</taxon>
        <taxon>Araneidae</taxon>
        <taxon>Araneus</taxon>
    </lineage>
</organism>
<sequence length="255" mass="29063">MNQMKRIYKYSGEENTRRISEYLKAYIKLSLSDEQALQFPAENNAKILWDKIKSTFTGQTEDRKIDAGNELKNLQINSNELANDYIARARCIATKCHSLGLDVSPRELVYYTVRGLKGKFVKVRDILKTQRDKSIDEVLEILREEETSFNSPSSTRAKGTISLVHSFFESCTGGHFVVDIVILSHRSDEDDAMRLDSITSAPHQRGGRFDHLNDFIAAGPTYTVDLQWIEFQTWSPPAQDRDLTTSTYAQSHCAK</sequence>
<name>A0A4Y2PZ70_ARAVE</name>
<evidence type="ECO:0000313" key="2">
    <source>
        <dbReference type="Proteomes" id="UP000499080"/>
    </source>
</evidence>
<protein>
    <submittedName>
        <fullName evidence="1">Uncharacterized protein</fullName>
    </submittedName>
</protein>
<dbReference type="AlphaFoldDB" id="A0A4Y2PZ70"/>
<accession>A0A4Y2PZ70</accession>
<gene>
    <name evidence="1" type="ORF">AVEN_94267_1</name>
</gene>
<evidence type="ECO:0000313" key="1">
    <source>
        <dbReference type="EMBL" id="GBN56183.1"/>
    </source>
</evidence>
<dbReference type="EMBL" id="BGPR01012465">
    <property type="protein sequence ID" value="GBN56183.1"/>
    <property type="molecule type" value="Genomic_DNA"/>
</dbReference>
<dbReference type="Proteomes" id="UP000499080">
    <property type="component" value="Unassembled WGS sequence"/>
</dbReference>
<reference evidence="1 2" key="1">
    <citation type="journal article" date="2019" name="Sci. Rep.">
        <title>Orb-weaving spider Araneus ventricosus genome elucidates the spidroin gene catalogue.</title>
        <authorList>
            <person name="Kono N."/>
            <person name="Nakamura H."/>
            <person name="Ohtoshi R."/>
            <person name="Moran D.A.P."/>
            <person name="Shinohara A."/>
            <person name="Yoshida Y."/>
            <person name="Fujiwara M."/>
            <person name="Mori M."/>
            <person name="Tomita M."/>
            <person name="Arakawa K."/>
        </authorList>
    </citation>
    <scope>NUCLEOTIDE SEQUENCE [LARGE SCALE GENOMIC DNA]</scope>
</reference>
<keyword evidence="2" id="KW-1185">Reference proteome</keyword>
<dbReference type="OrthoDB" id="7548346at2759"/>